<dbReference type="Proteomes" id="UP000308600">
    <property type="component" value="Unassembled WGS sequence"/>
</dbReference>
<reference evidence="1 2" key="1">
    <citation type="journal article" date="2019" name="Nat. Ecol. Evol.">
        <title>Megaphylogeny resolves global patterns of mushroom evolution.</title>
        <authorList>
            <person name="Varga T."/>
            <person name="Krizsan K."/>
            <person name="Foldi C."/>
            <person name="Dima B."/>
            <person name="Sanchez-Garcia M."/>
            <person name="Sanchez-Ramirez S."/>
            <person name="Szollosi G.J."/>
            <person name="Szarkandi J.G."/>
            <person name="Papp V."/>
            <person name="Albert L."/>
            <person name="Andreopoulos W."/>
            <person name="Angelini C."/>
            <person name="Antonin V."/>
            <person name="Barry K.W."/>
            <person name="Bougher N.L."/>
            <person name="Buchanan P."/>
            <person name="Buyck B."/>
            <person name="Bense V."/>
            <person name="Catcheside P."/>
            <person name="Chovatia M."/>
            <person name="Cooper J."/>
            <person name="Damon W."/>
            <person name="Desjardin D."/>
            <person name="Finy P."/>
            <person name="Geml J."/>
            <person name="Haridas S."/>
            <person name="Hughes K."/>
            <person name="Justo A."/>
            <person name="Karasinski D."/>
            <person name="Kautmanova I."/>
            <person name="Kiss B."/>
            <person name="Kocsube S."/>
            <person name="Kotiranta H."/>
            <person name="LaButti K.M."/>
            <person name="Lechner B.E."/>
            <person name="Liimatainen K."/>
            <person name="Lipzen A."/>
            <person name="Lukacs Z."/>
            <person name="Mihaltcheva S."/>
            <person name="Morgado L.N."/>
            <person name="Niskanen T."/>
            <person name="Noordeloos M.E."/>
            <person name="Ohm R.A."/>
            <person name="Ortiz-Santana B."/>
            <person name="Ovrebo C."/>
            <person name="Racz N."/>
            <person name="Riley R."/>
            <person name="Savchenko A."/>
            <person name="Shiryaev A."/>
            <person name="Soop K."/>
            <person name="Spirin V."/>
            <person name="Szebenyi C."/>
            <person name="Tomsovsky M."/>
            <person name="Tulloss R.E."/>
            <person name="Uehling J."/>
            <person name="Grigoriev I.V."/>
            <person name="Vagvolgyi C."/>
            <person name="Papp T."/>
            <person name="Martin F.M."/>
            <person name="Miettinen O."/>
            <person name="Hibbett D.S."/>
            <person name="Nagy L.G."/>
        </authorList>
    </citation>
    <scope>NUCLEOTIDE SEQUENCE [LARGE SCALE GENOMIC DNA]</scope>
    <source>
        <strain evidence="1 2">NL-1719</strain>
    </source>
</reference>
<evidence type="ECO:0000313" key="1">
    <source>
        <dbReference type="EMBL" id="TFK69947.1"/>
    </source>
</evidence>
<proteinExistence type="predicted"/>
<protein>
    <submittedName>
        <fullName evidence="1">Uncharacterized protein</fullName>
    </submittedName>
</protein>
<name>A0ACD3AWI1_9AGAR</name>
<organism evidence="1 2">
    <name type="scientific">Pluteus cervinus</name>
    <dbReference type="NCBI Taxonomy" id="181527"/>
    <lineage>
        <taxon>Eukaryota</taxon>
        <taxon>Fungi</taxon>
        <taxon>Dikarya</taxon>
        <taxon>Basidiomycota</taxon>
        <taxon>Agaricomycotina</taxon>
        <taxon>Agaricomycetes</taxon>
        <taxon>Agaricomycetidae</taxon>
        <taxon>Agaricales</taxon>
        <taxon>Pluteineae</taxon>
        <taxon>Pluteaceae</taxon>
        <taxon>Pluteus</taxon>
    </lineage>
</organism>
<keyword evidence="2" id="KW-1185">Reference proteome</keyword>
<dbReference type="EMBL" id="ML208321">
    <property type="protein sequence ID" value="TFK69947.1"/>
    <property type="molecule type" value="Genomic_DNA"/>
</dbReference>
<evidence type="ECO:0000313" key="2">
    <source>
        <dbReference type="Proteomes" id="UP000308600"/>
    </source>
</evidence>
<accession>A0ACD3AWI1</accession>
<gene>
    <name evidence="1" type="ORF">BDN72DRAFT_575826</name>
</gene>
<sequence length="162" mass="18508">MLLCRNLALANRKSLFKPLMLWHPNDNSIPSLLESRSSEGRPSVSTALYFKKGETRVIVQTRYVEILPPSAILDIGLHEEHRRPTSRDLEPGEPQPWHQHVFRPANRTSNHSPPQLLQHARAIMTIDSHQLKQTGEHPSYSSKPPLLLLTPVPLQTSYRSFE</sequence>